<gene>
    <name evidence="2" type="ORF">L210DRAFT_3507237</name>
</gene>
<reference evidence="2" key="2">
    <citation type="journal article" date="2020" name="Nat. Commun.">
        <title>Large-scale genome sequencing of mycorrhizal fungi provides insights into the early evolution of symbiotic traits.</title>
        <authorList>
            <person name="Miyauchi S."/>
            <person name="Kiss E."/>
            <person name="Kuo A."/>
            <person name="Drula E."/>
            <person name="Kohler A."/>
            <person name="Sanchez-Garcia M."/>
            <person name="Morin E."/>
            <person name="Andreopoulos B."/>
            <person name="Barry K.W."/>
            <person name="Bonito G."/>
            <person name="Buee M."/>
            <person name="Carver A."/>
            <person name="Chen C."/>
            <person name="Cichocki N."/>
            <person name="Clum A."/>
            <person name="Culley D."/>
            <person name="Crous P.W."/>
            <person name="Fauchery L."/>
            <person name="Girlanda M."/>
            <person name="Hayes R.D."/>
            <person name="Keri Z."/>
            <person name="LaButti K."/>
            <person name="Lipzen A."/>
            <person name="Lombard V."/>
            <person name="Magnuson J."/>
            <person name="Maillard F."/>
            <person name="Murat C."/>
            <person name="Nolan M."/>
            <person name="Ohm R.A."/>
            <person name="Pangilinan J."/>
            <person name="Pereira M.F."/>
            <person name="Perotto S."/>
            <person name="Peter M."/>
            <person name="Pfister S."/>
            <person name="Riley R."/>
            <person name="Sitrit Y."/>
            <person name="Stielow J.B."/>
            <person name="Szollosi G."/>
            <person name="Zifcakova L."/>
            <person name="Stursova M."/>
            <person name="Spatafora J.W."/>
            <person name="Tedersoo L."/>
            <person name="Vaario L.M."/>
            <person name="Yamada A."/>
            <person name="Yan M."/>
            <person name="Wang P."/>
            <person name="Xu J."/>
            <person name="Bruns T."/>
            <person name="Baldrian P."/>
            <person name="Vilgalys R."/>
            <person name="Dunand C."/>
            <person name="Henrissat B."/>
            <person name="Grigoriev I.V."/>
            <person name="Hibbett D."/>
            <person name="Nagy L.G."/>
            <person name="Martin F.M."/>
        </authorList>
    </citation>
    <scope>NUCLEOTIDE SEQUENCE</scope>
    <source>
        <strain evidence="2">BED1</strain>
    </source>
</reference>
<comment type="caution">
    <text evidence="2">The sequence shown here is derived from an EMBL/GenBank/DDBJ whole genome shotgun (WGS) entry which is preliminary data.</text>
</comment>
<organism evidence="2 3">
    <name type="scientific">Boletus edulis BED1</name>
    <dbReference type="NCBI Taxonomy" id="1328754"/>
    <lineage>
        <taxon>Eukaryota</taxon>
        <taxon>Fungi</taxon>
        <taxon>Dikarya</taxon>
        <taxon>Basidiomycota</taxon>
        <taxon>Agaricomycotina</taxon>
        <taxon>Agaricomycetes</taxon>
        <taxon>Agaricomycetidae</taxon>
        <taxon>Boletales</taxon>
        <taxon>Boletineae</taxon>
        <taxon>Boletaceae</taxon>
        <taxon>Boletoideae</taxon>
        <taxon>Boletus</taxon>
    </lineage>
</organism>
<keyword evidence="1" id="KW-1133">Transmembrane helix</keyword>
<protein>
    <submittedName>
        <fullName evidence="2">Uncharacterized protein</fullName>
    </submittedName>
</protein>
<evidence type="ECO:0000256" key="1">
    <source>
        <dbReference type="SAM" id="Phobius"/>
    </source>
</evidence>
<dbReference type="AlphaFoldDB" id="A0AAD4G9Q8"/>
<keyword evidence="1" id="KW-0812">Transmembrane</keyword>
<keyword evidence="3" id="KW-1185">Reference proteome</keyword>
<sequence length="351" mass="37834">MESVAVFKCVSVNNSALAGWIQYPFPSIICFAPYKLLPKNPTSLFGLDGFKGPKLRAAHPGTIIEETGYVAALLLPSGAGEEDAAYRSYSSRSRPGLSLGDVPARSDAFILFFASVPIAVSIGTCALCAVFEDWYASSLIFVGIIASGVSSFALGSADFVLTHPQPAKGSLLVTGILGSGTDIVLLRGTEGSVNSITRGRFILRFSSEGQYNLIRRCSLLFFVQSIIQLFLIPQASLCGQIMFLASLDVSALVLAGSTLIKYTLGTRTTAVMFMLLVLRPQDPTKLLNELLSNDTNVWKHWKGTILERLRQPSVQAFQFGGKAGDLNGLTQEEKDLSKLLYEDAQAAYPVN</sequence>
<feature type="transmembrane region" description="Helical" evidence="1">
    <location>
        <begin position="138"/>
        <end position="161"/>
    </location>
</feature>
<dbReference type="EMBL" id="WHUW01000037">
    <property type="protein sequence ID" value="KAF8432931.1"/>
    <property type="molecule type" value="Genomic_DNA"/>
</dbReference>
<proteinExistence type="predicted"/>
<name>A0AAD4G9Q8_BOLED</name>
<evidence type="ECO:0000313" key="2">
    <source>
        <dbReference type="EMBL" id="KAF8432931.1"/>
    </source>
</evidence>
<evidence type="ECO:0000313" key="3">
    <source>
        <dbReference type="Proteomes" id="UP001194468"/>
    </source>
</evidence>
<dbReference type="Proteomes" id="UP001194468">
    <property type="component" value="Unassembled WGS sequence"/>
</dbReference>
<accession>A0AAD4G9Q8</accession>
<feature type="transmembrane region" description="Helical" evidence="1">
    <location>
        <begin position="108"/>
        <end position="132"/>
    </location>
</feature>
<keyword evidence="1" id="KW-0472">Membrane</keyword>
<reference evidence="2" key="1">
    <citation type="submission" date="2019-10" db="EMBL/GenBank/DDBJ databases">
        <authorList>
            <consortium name="DOE Joint Genome Institute"/>
            <person name="Kuo A."/>
            <person name="Miyauchi S."/>
            <person name="Kiss E."/>
            <person name="Drula E."/>
            <person name="Kohler A."/>
            <person name="Sanchez-Garcia M."/>
            <person name="Andreopoulos B."/>
            <person name="Barry K.W."/>
            <person name="Bonito G."/>
            <person name="Buee M."/>
            <person name="Carver A."/>
            <person name="Chen C."/>
            <person name="Cichocki N."/>
            <person name="Clum A."/>
            <person name="Culley D."/>
            <person name="Crous P.W."/>
            <person name="Fauchery L."/>
            <person name="Girlanda M."/>
            <person name="Hayes R."/>
            <person name="Keri Z."/>
            <person name="LaButti K."/>
            <person name="Lipzen A."/>
            <person name="Lombard V."/>
            <person name="Magnuson J."/>
            <person name="Maillard F."/>
            <person name="Morin E."/>
            <person name="Murat C."/>
            <person name="Nolan M."/>
            <person name="Ohm R."/>
            <person name="Pangilinan J."/>
            <person name="Pereira M."/>
            <person name="Perotto S."/>
            <person name="Peter M."/>
            <person name="Riley R."/>
            <person name="Sitrit Y."/>
            <person name="Stielow B."/>
            <person name="Szollosi G."/>
            <person name="Zifcakova L."/>
            <person name="Stursova M."/>
            <person name="Spatafora J.W."/>
            <person name="Tedersoo L."/>
            <person name="Vaario L.-M."/>
            <person name="Yamada A."/>
            <person name="Yan M."/>
            <person name="Wang P."/>
            <person name="Xu J."/>
            <person name="Bruns T."/>
            <person name="Baldrian P."/>
            <person name="Vilgalys R."/>
            <person name="Henrissat B."/>
            <person name="Grigoriev I.V."/>
            <person name="Hibbett D."/>
            <person name="Nagy L.G."/>
            <person name="Martin F.M."/>
        </authorList>
    </citation>
    <scope>NUCLEOTIDE SEQUENCE</scope>
    <source>
        <strain evidence="2">BED1</strain>
    </source>
</reference>